<dbReference type="Pfam" id="PF00078">
    <property type="entry name" value="RVT_1"/>
    <property type="match status" value="1"/>
</dbReference>
<feature type="region of interest" description="Disordered" evidence="14">
    <location>
        <begin position="1"/>
        <end position="32"/>
    </location>
</feature>
<dbReference type="GO" id="GO:0046872">
    <property type="term" value="F:metal ion binding"/>
    <property type="evidence" value="ECO:0007669"/>
    <property type="project" value="UniProtKB-KW"/>
</dbReference>
<evidence type="ECO:0000259" key="15">
    <source>
        <dbReference type="PROSITE" id="PS50878"/>
    </source>
</evidence>
<evidence type="ECO:0000256" key="14">
    <source>
        <dbReference type="SAM" id="MobiDB-lite"/>
    </source>
</evidence>
<keyword evidence="7 13" id="KW-0479">Metal-binding</keyword>
<evidence type="ECO:0000256" key="1">
    <source>
        <dbReference type="ARBA" id="ARBA00008001"/>
    </source>
</evidence>
<dbReference type="GO" id="GO:0070034">
    <property type="term" value="F:telomerase RNA binding"/>
    <property type="evidence" value="ECO:0007669"/>
    <property type="project" value="TreeGrafter"/>
</dbReference>
<dbReference type="OrthoDB" id="289721at2759"/>
<protein>
    <recommendedName>
        <fullName evidence="3 13">Telomerase reverse transcriptase</fullName>
        <ecNumber evidence="2 13">2.7.7.49</ecNumber>
    </recommendedName>
    <alternativeName>
        <fullName evidence="13">Telomerase catalytic subunit</fullName>
    </alternativeName>
</protein>
<keyword evidence="8 13" id="KW-0460">Magnesium</keyword>
<keyword evidence="6 13" id="KW-0548">Nucleotidyltransferase</keyword>
<evidence type="ECO:0000256" key="4">
    <source>
        <dbReference type="ARBA" id="ARBA00022454"/>
    </source>
</evidence>
<feature type="region of interest" description="Disordered" evidence="14">
    <location>
        <begin position="429"/>
        <end position="458"/>
    </location>
</feature>
<keyword evidence="10 13" id="KW-0695">RNA-directed DNA polymerase</keyword>
<reference evidence="16 17" key="1">
    <citation type="submission" date="2016-11" db="EMBL/GenBank/DDBJ databases">
        <title>Draft Genome Assembly of Colletotrichum chlorophyti a pathogen of herbaceous plants.</title>
        <authorList>
            <person name="Gan P."/>
            <person name="Narusaka M."/>
            <person name="Tsushima A."/>
            <person name="Narusaka Y."/>
            <person name="Takano Y."/>
            <person name="Shirasu K."/>
        </authorList>
    </citation>
    <scope>NUCLEOTIDE SEQUENCE [LARGE SCALE GENOMIC DNA]</scope>
    <source>
        <strain evidence="16 17">NTL11</strain>
    </source>
</reference>
<dbReference type="PRINTS" id="PR01365">
    <property type="entry name" value="TELOMERASERT"/>
</dbReference>
<evidence type="ECO:0000256" key="7">
    <source>
        <dbReference type="ARBA" id="ARBA00022723"/>
    </source>
</evidence>
<comment type="subcellular location">
    <subcellularLocation>
        <location evidence="13">Nucleus</location>
    </subcellularLocation>
    <subcellularLocation>
        <location evidence="13">Chromosome</location>
        <location evidence="13">Telomere</location>
    </subcellularLocation>
</comment>
<evidence type="ECO:0000313" key="16">
    <source>
        <dbReference type="EMBL" id="OLN82062.1"/>
    </source>
</evidence>
<dbReference type="Pfam" id="PF12009">
    <property type="entry name" value="Telomerase_RBD"/>
    <property type="match status" value="1"/>
</dbReference>
<evidence type="ECO:0000256" key="9">
    <source>
        <dbReference type="ARBA" id="ARBA00022895"/>
    </source>
</evidence>
<dbReference type="Proteomes" id="UP000186583">
    <property type="component" value="Unassembled WGS sequence"/>
</dbReference>
<dbReference type="PROSITE" id="PS50878">
    <property type="entry name" value="RT_POL"/>
    <property type="match status" value="1"/>
</dbReference>
<evidence type="ECO:0000256" key="12">
    <source>
        <dbReference type="ARBA" id="ARBA00048173"/>
    </source>
</evidence>
<comment type="similarity">
    <text evidence="1 13">Belongs to the reverse transcriptase family. Telomerase subfamily.</text>
</comment>
<dbReference type="PANTHER" id="PTHR12066:SF0">
    <property type="entry name" value="TELOMERASE REVERSE TRANSCRIPTASE"/>
    <property type="match status" value="1"/>
</dbReference>
<comment type="function">
    <text evidence="13">Telomerase is a ribonucleoprotein enzyme essential for the replication of chromosome termini in most eukaryotes. It elongates telomeres. It is a reverse transcriptase that adds simple sequence repeats to chromosome ends by copying a template sequence within the RNA component of the enzyme.</text>
</comment>
<dbReference type="CDD" id="cd01648">
    <property type="entry name" value="TERT"/>
    <property type="match status" value="1"/>
</dbReference>
<keyword evidence="11 13" id="KW-0539">Nucleus</keyword>
<evidence type="ECO:0000256" key="5">
    <source>
        <dbReference type="ARBA" id="ARBA00022679"/>
    </source>
</evidence>
<evidence type="ECO:0000256" key="6">
    <source>
        <dbReference type="ARBA" id="ARBA00022695"/>
    </source>
</evidence>
<gene>
    <name evidence="16" type="ORF">CCHL11_08685</name>
</gene>
<evidence type="ECO:0000256" key="3">
    <source>
        <dbReference type="ARBA" id="ARBA00016182"/>
    </source>
</evidence>
<feature type="compositionally biased region" description="Polar residues" evidence="14">
    <location>
        <begin position="437"/>
        <end position="446"/>
    </location>
</feature>
<dbReference type="InterPro" id="IPR021891">
    <property type="entry name" value="Telomerase_RBD"/>
</dbReference>
<keyword evidence="5 13" id="KW-0808">Transferase</keyword>
<proteinExistence type="inferred from homology"/>
<evidence type="ECO:0000256" key="11">
    <source>
        <dbReference type="ARBA" id="ARBA00023242"/>
    </source>
</evidence>
<dbReference type="EMBL" id="MPGH01000233">
    <property type="protein sequence ID" value="OLN82062.1"/>
    <property type="molecule type" value="Genomic_DNA"/>
</dbReference>
<evidence type="ECO:0000313" key="17">
    <source>
        <dbReference type="Proteomes" id="UP000186583"/>
    </source>
</evidence>
<dbReference type="AlphaFoldDB" id="A0A1Q8RCJ4"/>
<accession>A0A1Q8RCJ4</accession>
<dbReference type="PANTHER" id="PTHR12066">
    <property type="entry name" value="TELOMERASE REVERSE TRANSCRIPTASE"/>
    <property type="match status" value="1"/>
</dbReference>
<keyword evidence="17" id="KW-1185">Reference proteome</keyword>
<comment type="caution">
    <text evidence="16">The sequence shown here is derived from an EMBL/GenBank/DDBJ whole genome shotgun (WGS) entry which is preliminary data.</text>
</comment>
<dbReference type="EC" id="2.7.7.49" evidence="2 13"/>
<dbReference type="GO" id="GO:0042162">
    <property type="term" value="F:telomeric DNA binding"/>
    <property type="evidence" value="ECO:0007669"/>
    <property type="project" value="TreeGrafter"/>
</dbReference>
<keyword evidence="4 13" id="KW-0158">Chromosome</keyword>
<dbReference type="Gene3D" id="3.30.70.2630">
    <property type="match status" value="1"/>
</dbReference>
<dbReference type="InterPro" id="IPR003545">
    <property type="entry name" value="Telomerase_RT"/>
</dbReference>
<organism evidence="16 17">
    <name type="scientific">Colletotrichum chlorophyti</name>
    <dbReference type="NCBI Taxonomy" id="708187"/>
    <lineage>
        <taxon>Eukaryota</taxon>
        <taxon>Fungi</taxon>
        <taxon>Dikarya</taxon>
        <taxon>Ascomycota</taxon>
        <taxon>Pezizomycotina</taxon>
        <taxon>Sordariomycetes</taxon>
        <taxon>Hypocreomycetidae</taxon>
        <taxon>Glomerellales</taxon>
        <taxon>Glomerellaceae</taxon>
        <taxon>Colletotrichum</taxon>
    </lineage>
</organism>
<dbReference type="GO" id="GO:0000781">
    <property type="term" value="C:chromosome, telomeric region"/>
    <property type="evidence" value="ECO:0007669"/>
    <property type="project" value="UniProtKB-SubCell"/>
</dbReference>
<dbReference type="GO" id="GO:0007004">
    <property type="term" value="P:telomere maintenance via telomerase"/>
    <property type="evidence" value="ECO:0007669"/>
    <property type="project" value="TreeGrafter"/>
</dbReference>
<dbReference type="GO" id="GO:0003720">
    <property type="term" value="F:telomerase activity"/>
    <property type="evidence" value="ECO:0007669"/>
    <property type="project" value="InterPro"/>
</dbReference>
<comment type="catalytic activity">
    <reaction evidence="12 13">
        <text>DNA(n) + a 2'-deoxyribonucleoside 5'-triphosphate = DNA(n+1) + diphosphate</text>
        <dbReference type="Rhea" id="RHEA:22508"/>
        <dbReference type="Rhea" id="RHEA-COMP:17339"/>
        <dbReference type="Rhea" id="RHEA-COMP:17340"/>
        <dbReference type="ChEBI" id="CHEBI:33019"/>
        <dbReference type="ChEBI" id="CHEBI:61560"/>
        <dbReference type="ChEBI" id="CHEBI:173112"/>
        <dbReference type="EC" id="2.7.7.49"/>
    </reaction>
</comment>
<feature type="domain" description="Reverse transcriptase" evidence="15">
    <location>
        <begin position="626"/>
        <end position="957"/>
    </location>
</feature>
<evidence type="ECO:0000256" key="10">
    <source>
        <dbReference type="ARBA" id="ARBA00022918"/>
    </source>
</evidence>
<evidence type="ECO:0000256" key="8">
    <source>
        <dbReference type="ARBA" id="ARBA00022842"/>
    </source>
</evidence>
<name>A0A1Q8RCJ4_9PEZI</name>
<dbReference type="GO" id="GO:0000333">
    <property type="term" value="C:telomerase catalytic core complex"/>
    <property type="evidence" value="ECO:0007669"/>
    <property type="project" value="TreeGrafter"/>
</dbReference>
<dbReference type="SMART" id="SM00975">
    <property type="entry name" value="Telomerase_RBD"/>
    <property type="match status" value="1"/>
</dbReference>
<dbReference type="Gene3D" id="1.10.132.70">
    <property type="match status" value="1"/>
</dbReference>
<sequence length="976" mass="110467">MPSKRKRKAQELNGLHRGTPQAKRAKSDQAQGKVKHPLLLQYYDNVQTLREYLLLKLPSSSRLRRKKIALQGKDAGPSDELGQGVKSALSQLLDTTIIVDFVIWQLFSRPQPATTWPRHILCDGFRRRAQHTGKAAGPGSPGSIPGLIAVHTNHHVQTLKDAPWPQVLMLLGKYGEQIMIDLLIDNAIFLPVQTGVGNMYQLSGIPMSQNDIPLKPDHSLAKQPEEGIRSLGLQFERSPSEIVFMRNRMLYARATLTARGTVQHGLRHIREPFVSPYHSVDRQLMVRPDVLNRCPYTSCSGQLSTEETLKLEENNERNTFNIMMYMFPRQFGLHNAFTSPVDFSKTSQKLPDYTVREEEISAVFKERSIRAPKRLRGDVKRLVQRLQILNGRCAYAELLRHYCPSVLDALYRKPLSKMITKQSQDTQLTKAPCADTQLPSSTSNPRSAACRHKSRQSAPSMPEINFNAVTDLATPVAHVSTFCQTVLAKIIPSEFWGGCESQIHNRRKFLGKVDHFIKLRRFESMSLHEVADGLKVADMEWLAPPALKGKKTSQTDMKKRREILHEFLYFVFDSILIPLLRSNFYITESSSHRYRLFFFRHDVWRYVAEPAMTTLRTSMFEEVKLEQANRILDSRRLGFSRIRLLPKGKTMRPIMNLRRRAAIKGKGGVLGPSINSVLGPIHSMLKLETERNPSKLGSSMFSVGEIYHRLNAFMAGIGKKSQDFYFAKVDVQSAFDTIPQDAVIKLMEGVPSQNQYIIKKHVEVKAGLLDSRSRKKAVARLTRRWHSVAVTPEDSTNFSHLVESRLSLNRKNTIFVGNTLRKELDTRSLMALMASHIRQNLVKVGKKFYRQKSGIPQGSILSSALCNYFYADLETQHLAFLDEKGCLLMRLIDDFLLITTDISKARRFVEVMHGGLPGYGVTVNPGKTLTNFDLQVGGTAIAKVSGNSLFPYCGLGIDCKSLNIVKYRDNIKDPGE</sequence>
<evidence type="ECO:0000256" key="2">
    <source>
        <dbReference type="ARBA" id="ARBA00012493"/>
    </source>
</evidence>
<dbReference type="InterPro" id="IPR000477">
    <property type="entry name" value="RT_dom"/>
</dbReference>
<evidence type="ECO:0000256" key="13">
    <source>
        <dbReference type="RuleBase" id="RU365061"/>
    </source>
</evidence>
<dbReference type="STRING" id="708187.A0A1Q8RCJ4"/>
<keyword evidence="9 13" id="KW-0779">Telomere</keyword>